<feature type="domain" description="RES" evidence="1">
    <location>
        <begin position="23"/>
        <end position="154"/>
    </location>
</feature>
<name>A0ABU4HRL3_9ACTN</name>
<organism evidence="2 3">
    <name type="scientific">Conexibacter stalactiti</name>
    <dbReference type="NCBI Taxonomy" id="1940611"/>
    <lineage>
        <taxon>Bacteria</taxon>
        <taxon>Bacillati</taxon>
        <taxon>Actinomycetota</taxon>
        <taxon>Thermoleophilia</taxon>
        <taxon>Solirubrobacterales</taxon>
        <taxon>Conexibacteraceae</taxon>
        <taxon>Conexibacter</taxon>
    </lineage>
</organism>
<dbReference type="Proteomes" id="UP001284601">
    <property type="component" value="Unassembled WGS sequence"/>
</dbReference>
<evidence type="ECO:0000313" key="2">
    <source>
        <dbReference type="EMBL" id="MDW5594694.1"/>
    </source>
</evidence>
<dbReference type="InterPro" id="IPR014914">
    <property type="entry name" value="RES_dom"/>
</dbReference>
<gene>
    <name evidence="2" type="ORF">R7226_10125</name>
</gene>
<dbReference type="RefSeq" id="WP_318596992.1">
    <property type="nucleotide sequence ID" value="NZ_JAWSTH010000020.1"/>
</dbReference>
<evidence type="ECO:0000259" key="1">
    <source>
        <dbReference type="Pfam" id="PF08808"/>
    </source>
</evidence>
<evidence type="ECO:0000313" key="3">
    <source>
        <dbReference type="Proteomes" id="UP001284601"/>
    </source>
</evidence>
<sequence>MSPTWKSEPQRVAGEWHCFRQVAPDWPPLYHAAGEPSPSQRSARWHRLGEGYAQYLALEPLGAWAELVRFERIRGGTRAAQYRRRLWLVFVREQEIADLSTFERWADCGLDPRAAVGDHGACQAVADDLRAAGYRGVLSPSAALDGATNLTLFGARYEKVLLGGLERWENPNPDLRLACSLAAEGTPPEQLIVETTFADMPHDGYRAWLRAEGLRAPRGVP</sequence>
<comment type="caution">
    <text evidence="2">The sequence shown here is derived from an EMBL/GenBank/DDBJ whole genome shotgun (WGS) entry which is preliminary data.</text>
</comment>
<reference evidence="2 3" key="2">
    <citation type="submission" date="2023-10" db="EMBL/GenBank/DDBJ databases">
        <authorList>
            <person name="Han X.F."/>
        </authorList>
    </citation>
    <scope>NUCLEOTIDE SEQUENCE [LARGE SCALE GENOMIC DNA]</scope>
    <source>
        <strain evidence="2 3">KCTC 39840</strain>
    </source>
</reference>
<accession>A0ABU4HRL3</accession>
<reference evidence="3" key="1">
    <citation type="submission" date="2023-07" db="EMBL/GenBank/DDBJ databases">
        <title>Conexibacter stalactiti sp. nov., isolated from stalactites in a lava cave and emended description of the genus Conexibacter.</title>
        <authorList>
            <person name="Lee S.D."/>
        </authorList>
    </citation>
    <scope>NUCLEOTIDE SEQUENCE [LARGE SCALE GENOMIC DNA]</scope>
    <source>
        <strain evidence="3">KCTC 39840</strain>
    </source>
</reference>
<dbReference type="Pfam" id="PF08808">
    <property type="entry name" value="RES"/>
    <property type="match status" value="1"/>
</dbReference>
<proteinExistence type="predicted"/>
<dbReference type="EMBL" id="JAWSTH010000020">
    <property type="protein sequence ID" value="MDW5594694.1"/>
    <property type="molecule type" value="Genomic_DNA"/>
</dbReference>
<protein>
    <submittedName>
        <fullName evidence="2">RES family NAD+ phosphorylase</fullName>
    </submittedName>
</protein>
<keyword evidence="3" id="KW-1185">Reference proteome</keyword>